<evidence type="ECO:0000256" key="1">
    <source>
        <dbReference type="ARBA" id="ARBA00004167"/>
    </source>
</evidence>
<dbReference type="Proteomes" id="UP000026960">
    <property type="component" value="Chromosome 3"/>
</dbReference>
<dbReference type="HOGENOM" id="CLU_777023_0_0_1"/>
<keyword evidence="7" id="KW-0472">Membrane</keyword>
<evidence type="ECO:0000256" key="7">
    <source>
        <dbReference type="ARBA" id="ARBA00023136"/>
    </source>
</evidence>
<feature type="region of interest" description="Disordered" evidence="10">
    <location>
        <begin position="339"/>
        <end position="372"/>
    </location>
</feature>
<evidence type="ECO:0000256" key="6">
    <source>
        <dbReference type="ARBA" id="ARBA00022989"/>
    </source>
</evidence>
<evidence type="ECO:0008006" key="13">
    <source>
        <dbReference type="Google" id="ProtNLM"/>
    </source>
</evidence>
<protein>
    <recommendedName>
        <fullName evidence="13">Leucine-rich repeat-containing N-terminal plant-type domain-containing protein</fullName>
    </recommendedName>
</protein>
<keyword evidence="4" id="KW-0732">Signal</keyword>
<dbReference type="EnsemblPlants" id="OBART03G30540.1">
    <property type="protein sequence ID" value="OBART03G30540.1"/>
    <property type="gene ID" value="OBART03G30540"/>
</dbReference>
<dbReference type="Gramene" id="OBART03G30540.1">
    <property type="protein sequence ID" value="OBART03G30540.1"/>
    <property type="gene ID" value="OBART03G30540"/>
</dbReference>
<keyword evidence="12" id="KW-1185">Reference proteome</keyword>
<keyword evidence="2" id="KW-0433">Leucine-rich repeat</keyword>
<evidence type="ECO:0000256" key="8">
    <source>
        <dbReference type="ARBA" id="ARBA00023170"/>
    </source>
</evidence>
<dbReference type="PANTHER" id="PTHR47986">
    <property type="entry name" value="OSJNBA0070M12.3 PROTEIN"/>
    <property type="match status" value="1"/>
</dbReference>
<evidence type="ECO:0000256" key="4">
    <source>
        <dbReference type="ARBA" id="ARBA00022729"/>
    </source>
</evidence>
<name>A0A0D3FMR5_9ORYZ</name>
<evidence type="ECO:0000256" key="2">
    <source>
        <dbReference type="ARBA" id="ARBA00022614"/>
    </source>
</evidence>
<dbReference type="Gene3D" id="3.80.10.10">
    <property type="entry name" value="Ribonuclease Inhibitor"/>
    <property type="match status" value="1"/>
</dbReference>
<organism evidence="11">
    <name type="scientific">Oryza barthii</name>
    <dbReference type="NCBI Taxonomy" id="65489"/>
    <lineage>
        <taxon>Eukaryota</taxon>
        <taxon>Viridiplantae</taxon>
        <taxon>Streptophyta</taxon>
        <taxon>Embryophyta</taxon>
        <taxon>Tracheophyta</taxon>
        <taxon>Spermatophyta</taxon>
        <taxon>Magnoliopsida</taxon>
        <taxon>Liliopsida</taxon>
        <taxon>Poales</taxon>
        <taxon>Poaceae</taxon>
        <taxon>BOP clade</taxon>
        <taxon>Oryzoideae</taxon>
        <taxon>Oryzeae</taxon>
        <taxon>Oryzinae</taxon>
        <taxon>Oryza</taxon>
    </lineage>
</organism>
<evidence type="ECO:0000256" key="10">
    <source>
        <dbReference type="SAM" id="MobiDB-lite"/>
    </source>
</evidence>
<evidence type="ECO:0000256" key="3">
    <source>
        <dbReference type="ARBA" id="ARBA00022692"/>
    </source>
</evidence>
<evidence type="ECO:0000313" key="12">
    <source>
        <dbReference type="Proteomes" id="UP000026960"/>
    </source>
</evidence>
<evidence type="ECO:0000256" key="9">
    <source>
        <dbReference type="ARBA" id="ARBA00023180"/>
    </source>
</evidence>
<dbReference type="InterPro" id="IPR052422">
    <property type="entry name" value="Auxin_Ser/Thr_Kinase"/>
</dbReference>
<dbReference type="PANTHER" id="PTHR47986:SF32">
    <property type="entry name" value="LEUCINE-RICH REPEAT-CONTAINING N-TERMINAL PLANT-TYPE DOMAIN-CONTAINING PROTEIN"/>
    <property type="match status" value="1"/>
</dbReference>
<evidence type="ECO:0000256" key="5">
    <source>
        <dbReference type="ARBA" id="ARBA00022737"/>
    </source>
</evidence>
<keyword evidence="5" id="KW-0677">Repeat</keyword>
<feature type="compositionally biased region" description="Basic residues" evidence="10">
    <location>
        <begin position="353"/>
        <end position="363"/>
    </location>
</feature>
<dbReference type="InterPro" id="IPR003591">
    <property type="entry name" value="Leu-rich_rpt_typical-subtyp"/>
</dbReference>
<dbReference type="AlphaFoldDB" id="A0A0D3FMR5"/>
<keyword evidence="6" id="KW-1133">Transmembrane helix</keyword>
<keyword evidence="9" id="KW-0325">Glycoprotein</keyword>
<keyword evidence="8" id="KW-0675">Receptor</keyword>
<comment type="subcellular location">
    <subcellularLocation>
        <location evidence="1">Membrane</location>
        <topology evidence="1">Single-pass membrane protein</topology>
    </subcellularLocation>
</comment>
<keyword evidence="3" id="KW-0812">Transmembrane</keyword>
<dbReference type="STRING" id="65489.A0A0D3FMR5"/>
<dbReference type="GO" id="GO:0016020">
    <property type="term" value="C:membrane"/>
    <property type="evidence" value="ECO:0007669"/>
    <property type="project" value="UniProtKB-SubCell"/>
</dbReference>
<dbReference type="eggNOG" id="ENOG502RRQR">
    <property type="taxonomic scope" value="Eukaryota"/>
</dbReference>
<dbReference type="InterPro" id="IPR032675">
    <property type="entry name" value="LRR_dom_sf"/>
</dbReference>
<dbReference type="SUPFAM" id="SSF52058">
    <property type="entry name" value="L domain-like"/>
    <property type="match status" value="1"/>
</dbReference>
<evidence type="ECO:0000313" key="11">
    <source>
        <dbReference type="EnsemblPlants" id="OBART03G30540.1"/>
    </source>
</evidence>
<reference evidence="11" key="2">
    <citation type="submission" date="2015-03" db="UniProtKB">
        <authorList>
            <consortium name="EnsemblPlants"/>
        </authorList>
    </citation>
    <scope>IDENTIFICATION</scope>
</reference>
<accession>A0A0D3FMR5</accession>
<proteinExistence type="predicted"/>
<dbReference type="PaxDb" id="65489-OBART03G30540.1"/>
<reference evidence="11" key="1">
    <citation type="journal article" date="2009" name="Rice">
        <title>De Novo Next Generation Sequencing of Plant Genomes.</title>
        <authorList>
            <person name="Rounsley S."/>
            <person name="Marri P.R."/>
            <person name="Yu Y."/>
            <person name="He R."/>
            <person name="Sisneros N."/>
            <person name="Goicoechea J.L."/>
            <person name="Lee S.J."/>
            <person name="Angelova A."/>
            <person name="Kudrna D."/>
            <person name="Luo M."/>
            <person name="Affourtit J."/>
            <person name="Desany B."/>
            <person name="Knight J."/>
            <person name="Niazi F."/>
            <person name="Egholm M."/>
            <person name="Wing R.A."/>
        </authorList>
    </citation>
    <scope>NUCLEOTIDE SEQUENCE [LARGE SCALE GENOMIC DNA]</scope>
    <source>
        <strain evidence="11">cv. IRGC 105608</strain>
    </source>
</reference>
<dbReference type="SMART" id="SM00369">
    <property type="entry name" value="LRR_TYP"/>
    <property type="match status" value="2"/>
</dbReference>
<sequence length="394" mass="42828">MGRVTAINASRGGLVASLNGTDLSKLAFLSDLDLSFNELDDDLPVLPAPLPRLLSLDLRSNSFYSIPDGFFAGFPALQTFAFDDNAMLIKDIPNDVVTCSNLRSFTANNASIYGTFPDYFGNATLFPRLERLNRLTGPIRDGFGRKSSIKYLDIGGQRDFDGGGESSLNSRIDLFIPDMESLVEARLDHNAFTGPVPDATRLVNLRVFDASYNDLCAPLLPPSSLAAAEPPAAELPPPPPQFELLDLRYFTVDLSPDHITEVKSTGHCCSTFDVCVAKTWQARTCALIAAGDTEQERRRRGNCFYPVLATGSSGEVAGADIVDVVRIIRDAKARLAAELPRRHQAPLPPSSLPRRRQARRHRAPSPPSSSFATAELPAIELVVVEQQMVGGDGR</sequence>